<dbReference type="Proteomes" id="UP000464675">
    <property type="component" value="Chromosome"/>
</dbReference>
<dbReference type="RefSeq" id="WP_161858964.1">
    <property type="nucleotide sequence ID" value="NZ_CP047491.1"/>
</dbReference>
<dbReference type="OrthoDB" id="6534366at2"/>
<proteinExistence type="predicted"/>
<dbReference type="SUPFAM" id="SSF48371">
    <property type="entry name" value="ARM repeat"/>
    <property type="match status" value="1"/>
</dbReference>
<dbReference type="EMBL" id="CP047491">
    <property type="protein sequence ID" value="QHQ39647.1"/>
    <property type="molecule type" value="Genomic_DNA"/>
</dbReference>
<keyword evidence="2" id="KW-1133">Transmembrane helix</keyword>
<dbReference type="AlphaFoldDB" id="A0A6P1TCD2"/>
<dbReference type="InterPro" id="IPR011989">
    <property type="entry name" value="ARM-like"/>
</dbReference>
<dbReference type="SMART" id="SM00567">
    <property type="entry name" value="EZ_HEAT"/>
    <property type="match status" value="3"/>
</dbReference>
<reference evidence="3 6" key="2">
    <citation type="submission" date="2020-08" db="EMBL/GenBank/DDBJ databases">
        <title>Genomic Encyclopedia of Type Strains, Phase IV (KMG-IV): sequencing the most valuable type-strain genomes for metagenomic binning, comparative biology and taxonomic classification.</title>
        <authorList>
            <person name="Goeker M."/>
        </authorList>
    </citation>
    <scope>NUCLEOTIDE SEQUENCE [LARGE SCALE GENOMIC DNA]</scope>
    <source>
        <strain evidence="3 6">DSM 11525</strain>
    </source>
</reference>
<gene>
    <name evidence="4" type="ORF">GTQ55_12055</name>
    <name evidence="3" type="ORF">HNQ53_002185</name>
</gene>
<feature type="region of interest" description="Disordered" evidence="1">
    <location>
        <begin position="40"/>
        <end position="88"/>
    </location>
</feature>
<feature type="transmembrane region" description="Helical" evidence="2">
    <location>
        <begin position="6"/>
        <end position="31"/>
    </location>
</feature>
<evidence type="ECO:0000256" key="1">
    <source>
        <dbReference type="SAM" id="MobiDB-lite"/>
    </source>
</evidence>
<keyword evidence="2" id="KW-0812">Transmembrane</keyword>
<dbReference type="InterPro" id="IPR004155">
    <property type="entry name" value="PBS_lyase_HEAT"/>
</dbReference>
<dbReference type="Gene3D" id="1.25.10.10">
    <property type="entry name" value="Leucine-rich Repeat Variant"/>
    <property type="match status" value="3"/>
</dbReference>
<keyword evidence="5" id="KW-1185">Reference proteome</keyword>
<dbReference type="Proteomes" id="UP000563601">
    <property type="component" value="Unassembled WGS sequence"/>
</dbReference>
<evidence type="ECO:0000313" key="5">
    <source>
        <dbReference type="Proteomes" id="UP000464675"/>
    </source>
</evidence>
<keyword evidence="2" id="KW-0472">Membrane</keyword>
<evidence type="ECO:0000256" key="2">
    <source>
        <dbReference type="SAM" id="Phobius"/>
    </source>
</evidence>
<dbReference type="InterPro" id="IPR016024">
    <property type="entry name" value="ARM-type_fold"/>
</dbReference>
<name>A0A6P1TCD2_9GAMM</name>
<dbReference type="EMBL" id="JACHHR010000003">
    <property type="protein sequence ID" value="MBB5211960.1"/>
    <property type="molecule type" value="Genomic_DNA"/>
</dbReference>
<organism evidence="3 6">
    <name type="scientific">Microbulbifer hydrolyticus</name>
    <dbReference type="NCBI Taxonomy" id="48074"/>
    <lineage>
        <taxon>Bacteria</taxon>
        <taxon>Pseudomonadati</taxon>
        <taxon>Pseudomonadota</taxon>
        <taxon>Gammaproteobacteria</taxon>
        <taxon>Cellvibrionales</taxon>
        <taxon>Microbulbiferaceae</taxon>
        <taxon>Microbulbifer</taxon>
    </lineage>
</organism>
<evidence type="ECO:0000313" key="3">
    <source>
        <dbReference type="EMBL" id="MBB5211960.1"/>
    </source>
</evidence>
<feature type="compositionally biased region" description="Polar residues" evidence="1">
    <location>
        <begin position="51"/>
        <end position="62"/>
    </location>
</feature>
<evidence type="ECO:0000313" key="4">
    <source>
        <dbReference type="EMBL" id="QHQ39647.1"/>
    </source>
</evidence>
<feature type="compositionally biased region" description="Basic and acidic residues" evidence="1">
    <location>
        <begin position="72"/>
        <end position="88"/>
    </location>
</feature>
<evidence type="ECO:0000313" key="6">
    <source>
        <dbReference type="Proteomes" id="UP000563601"/>
    </source>
</evidence>
<sequence length="514" mass="58258">MNSILTNLQFILMLVFGIVLIGGILAAIYTLTIKRKHKSTSVDQKIPSPSRKVTGNTSTNAPIQRRKQNSKPVDRHKPPPSRRIPDDTSVEKLLTYTRDWDGYRREEAVRRLESLDAPGILSALIERLNDWVPEVRNVAKAVFLRLLKPGNCAELVNALPEIYRLAERGRDNHQPVICAVENHLTKSVCKTDLIAGLGSPDINVARACYDLLLDRQILLPQELLSIGLESSDWHIRRSSLECLTQLTESEIRPALSVALQDKFPPIRRIAMRLLLERSPPAAEVSPFLFDRNTSVREIAVRHLLEREFPVAEAYTKLLQAPTARQQIIALWGVTKIHHEKAVEIATTKLDSQFTSVRREALECLAKLDEDMVQPHVVAAFFDDSLGMMRTAMVLAKRLSIRPRATELETILKQSNSPETLQTCIQLTAIMDKWEALAFFLRQIGDDTQGFQSSAVNKEQMLRKAVSAWSERYNNLSLFAPYPKQRKALEAAIGRMPEQAKAFWHKWFEQLLASI</sequence>
<protein>
    <submittedName>
        <fullName evidence="3">HEAT repeat protein</fullName>
    </submittedName>
</protein>
<reference evidence="4 5" key="1">
    <citation type="submission" date="2020-01" db="EMBL/GenBank/DDBJ databases">
        <title>The possibility of degradation of plastic by Microbulbifer hydrolyticus IRE-31.</title>
        <authorList>
            <person name="Liu L."/>
        </authorList>
    </citation>
    <scope>NUCLEOTIDE SEQUENCE [LARGE SCALE GENOMIC DNA]</scope>
    <source>
        <strain evidence="4 5">IRE-31</strain>
    </source>
</reference>
<accession>A0A6P1TCD2</accession>